<dbReference type="Proteomes" id="UP001562425">
    <property type="component" value="Unassembled WGS sequence"/>
</dbReference>
<evidence type="ECO:0000259" key="2">
    <source>
        <dbReference type="Pfam" id="PF03501"/>
    </source>
</evidence>
<organism evidence="3 4">
    <name type="scientific">Culex pipiens pipiens</name>
    <name type="common">Northern house mosquito</name>
    <dbReference type="NCBI Taxonomy" id="38569"/>
    <lineage>
        <taxon>Eukaryota</taxon>
        <taxon>Metazoa</taxon>
        <taxon>Ecdysozoa</taxon>
        <taxon>Arthropoda</taxon>
        <taxon>Hexapoda</taxon>
        <taxon>Insecta</taxon>
        <taxon>Pterygota</taxon>
        <taxon>Neoptera</taxon>
        <taxon>Endopterygota</taxon>
        <taxon>Diptera</taxon>
        <taxon>Nematocera</taxon>
        <taxon>Culicoidea</taxon>
        <taxon>Culicidae</taxon>
        <taxon>Culicinae</taxon>
        <taxon>Culicini</taxon>
        <taxon>Culex</taxon>
        <taxon>Culex</taxon>
    </lineage>
</organism>
<dbReference type="Gene3D" id="1.10.10.10">
    <property type="entry name" value="Winged helix-like DNA-binding domain superfamily/Winged helix DNA-binding domain"/>
    <property type="match status" value="1"/>
</dbReference>
<dbReference type="AlphaFoldDB" id="A0ABD1D244"/>
<dbReference type="InterPro" id="IPR005326">
    <property type="entry name" value="Plectin_eS10_N"/>
</dbReference>
<sequence length="184" mass="20080">MFVCPKLIATPFTRKDFYAPKHSELEQIPNRHAIKTMQSLNSLNFVKEQLPGVSTSGICRSYLPLLPEIDPSMLTGTERAGAALRPVPRRGPKGVPPDAAGRKTDSNRRPNGPEPHRARGAGDFGGLRDNRDDRKGGHGEDRLAYRRTQQAGRRPKEGNVSAGAGDVEFRGAISPRSRSTTRSG</sequence>
<dbReference type="Pfam" id="PF03501">
    <property type="entry name" value="S10_plectin"/>
    <property type="match status" value="1"/>
</dbReference>
<evidence type="ECO:0000313" key="4">
    <source>
        <dbReference type="Proteomes" id="UP001562425"/>
    </source>
</evidence>
<evidence type="ECO:0000313" key="3">
    <source>
        <dbReference type="EMBL" id="KAL1390241.1"/>
    </source>
</evidence>
<protein>
    <recommendedName>
        <fullName evidence="2">Plectin/eS10 N-terminal domain-containing protein</fullName>
    </recommendedName>
</protein>
<proteinExistence type="predicted"/>
<name>A0ABD1D244_CULPP</name>
<feature type="region of interest" description="Disordered" evidence="1">
    <location>
        <begin position="81"/>
        <end position="184"/>
    </location>
</feature>
<dbReference type="EMBL" id="JBEHCU010007961">
    <property type="protein sequence ID" value="KAL1390241.1"/>
    <property type="molecule type" value="Genomic_DNA"/>
</dbReference>
<reference evidence="3 4" key="1">
    <citation type="submission" date="2024-05" db="EMBL/GenBank/DDBJ databases">
        <title>Culex pipiens pipiens assembly and annotation.</title>
        <authorList>
            <person name="Alout H."/>
            <person name="Durand T."/>
        </authorList>
    </citation>
    <scope>NUCLEOTIDE SEQUENCE [LARGE SCALE GENOMIC DNA]</scope>
    <source>
        <strain evidence="3">HA-2024</strain>
        <tissue evidence="3">Whole body</tissue>
    </source>
</reference>
<gene>
    <name evidence="3" type="ORF">pipiens_003190</name>
</gene>
<dbReference type="InterPro" id="IPR036388">
    <property type="entry name" value="WH-like_DNA-bd_sf"/>
</dbReference>
<comment type="caution">
    <text evidence="3">The sequence shown here is derived from an EMBL/GenBank/DDBJ whole genome shotgun (WGS) entry which is preliminary data.</text>
</comment>
<evidence type="ECO:0000256" key="1">
    <source>
        <dbReference type="SAM" id="MobiDB-lite"/>
    </source>
</evidence>
<feature type="compositionally biased region" description="Basic and acidic residues" evidence="1">
    <location>
        <begin position="126"/>
        <end position="144"/>
    </location>
</feature>
<keyword evidence="4" id="KW-1185">Reference proteome</keyword>
<feature type="domain" description="Plectin/eS10 N-terminal" evidence="2">
    <location>
        <begin position="13"/>
        <end position="49"/>
    </location>
</feature>
<accession>A0ABD1D244</accession>